<dbReference type="UniPathway" id="UPA00219"/>
<name>A0A0R1YX54_9LACO</name>
<dbReference type="GO" id="GO:0018104">
    <property type="term" value="P:peptidoglycan-protein cross-linking"/>
    <property type="evidence" value="ECO:0007669"/>
    <property type="project" value="TreeGrafter"/>
</dbReference>
<dbReference type="PANTHER" id="PTHR30582:SF2">
    <property type="entry name" value="L,D-TRANSPEPTIDASE YCIB-RELATED"/>
    <property type="match status" value="1"/>
</dbReference>
<dbReference type="GeneID" id="69802362"/>
<dbReference type="GO" id="GO:0008360">
    <property type="term" value="P:regulation of cell shape"/>
    <property type="evidence" value="ECO:0007669"/>
    <property type="project" value="UniProtKB-UniRule"/>
</dbReference>
<evidence type="ECO:0000256" key="4">
    <source>
        <dbReference type="ARBA" id="ARBA00022984"/>
    </source>
</evidence>
<keyword evidence="3 6" id="KW-0133">Cell shape</keyword>
<dbReference type="RefSeq" id="WP_057910044.1">
    <property type="nucleotide sequence ID" value="NZ_AZGK01000004.1"/>
</dbReference>
<feature type="signal peptide" evidence="7">
    <location>
        <begin position="1"/>
        <end position="28"/>
    </location>
</feature>
<evidence type="ECO:0000256" key="6">
    <source>
        <dbReference type="PROSITE-ProRule" id="PRU01373"/>
    </source>
</evidence>
<dbReference type="SUPFAM" id="SSF141523">
    <property type="entry name" value="L,D-transpeptidase catalytic domain-like"/>
    <property type="match status" value="1"/>
</dbReference>
<dbReference type="InterPro" id="IPR038063">
    <property type="entry name" value="Transpep_catalytic_dom"/>
</dbReference>
<feature type="active site" description="Nucleophile" evidence="6">
    <location>
        <position position="164"/>
    </location>
</feature>
<dbReference type="EMBL" id="AZGK01000004">
    <property type="protein sequence ID" value="KRM46850.1"/>
    <property type="molecule type" value="Genomic_DNA"/>
</dbReference>
<keyword evidence="7" id="KW-0732">Signal</keyword>
<sequence length="188" mass="21052">MKFKNVIALIFASLFVVMALVAAQHSFAIPKASDSTGSTESSASVPWKAPSENKAYPKWSEMRKPWIYVSLRQQKVYIHGNGKVQYVMNCSTGMPTSPTPTGTYHIQKERGYSFYNAKSHEGAHYWVSWHDHGVYLFHSVPTNKAGKYVVSEAEKLGVPVSHGCVRLSIPDAKWMYKTVPFGTKVVIH</sequence>
<dbReference type="GO" id="GO:0005576">
    <property type="term" value="C:extracellular region"/>
    <property type="evidence" value="ECO:0007669"/>
    <property type="project" value="TreeGrafter"/>
</dbReference>
<evidence type="ECO:0000259" key="8">
    <source>
        <dbReference type="PROSITE" id="PS52029"/>
    </source>
</evidence>
<evidence type="ECO:0000313" key="10">
    <source>
        <dbReference type="Proteomes" id="UP000051957"/>
    </source>
</evidence>
<gene>
    <name evidence="9" type="ORF">FC51_GL001763</name>
</gene>
<proteinExistence type="predicted"/>
<feature type="chain" id="PRO_5006414009" evidence="7">
    <location>
        <begin position="29"/>
        <end position="188"/>
    </location>
</feature>
<evidence type="ECO:0000313" key="9">
    <source>
        <dbReference type="EMBL" id="KRM46850.1"/>
    </source>
</evidence>
<feature type="domain" description="L,D-TPase catalytic" evidence="8">
    <location>
        <begin position="65"/>
        <end position="188"/>
    </location>
</feature>
<feature type="active site" description="Proton donor/acceptor" evidence="6">
    <location>
        <position position="138"/>
    </location>
</feature>
<dbReference type="Proteomes" id="UP000051957">
    <property type="component" value="Unassembled WGS sequence"/>
</dbReference>
<keyword evidence="5 6" id="KW-0961">Cell wall biogenesis/degradation</keyword>
<dbReference type="PATRIC" id="fig|1423784.4.peg.1797"/>
<dbReference type="CDD" id="cd16913">
    <property type="entry name" value="YkuD_like"/>
    <property type="match status" value="1"/>
</dbReference>
<evidence type="ECO:0000256" key="7">
    <source>
        <dbReference type="SAM" id="SignalP"/>
    </source>
</evidence>
<evidence type="ECO:0000256" key="1">
    <source>
        <dbReference type="ARBA" id="ARBA00004752"/>
    </source>
</evidence>
<dbReference type="GO" id="GO:0071972">
    <property type="term" value="F:peptidoglycan L,D-transpeptidase activity"/>
    <property type="evidence" value="ECO:0007669"/>
    <property type="project" value="TreeGrafter"/>
</dbReference>
<keyword evidence="4 6" id="KW-0573">Peptidoglycan synthesis</keyword>
<dbReference type="PROSITE" id="PS52029">
    <property type="entry name" value="LD_TPASE"/>
    <property type="match status" value="1"/>
</dbReference>
<reference evidence="9 10" key="1">
    <citation type="journal article" date="2015" name="Genome Announc.">
        <title>Expanding the biotechnology potential of lactobacilli through comparative genomics of 213 strains and associated genera.</title>
        <authorList>
            <person name="Sun Z."/>
            <person name="Harris H.M."/>
            <person name="McCann A."/>
            <person name="Guo C."/>
            <person name="Argimon S."/>
            <person name="Zhang W."/>
            <person name="Yang X."/>
            <person name="Jeffery I.B."/>
            <person name="Cooney J.C."/>
            <person name="Kagawa T.F."/>
            <person name="Liu W."/>
            <person name="Song Y."/>
            <person name="Salvetti E."/>
            <person name="Wrobel A."/>
            <person name="Rasinkangas P."/>
            <person name="Parkhill J."/>
            <person name="Rea M.C."/>
            <person name="O'Sullivan O."/>
            <person name="Ritari J."/>
            <person name="Douillard F.P."/>
            <person name="Paul Ross R."/>
            <person name="Yang R."/>
            <person name="Briner A.E."/>
            <person name="Felis G.E."/>
            <person name="de Vos W.M."/>
            <person name="Barrangou R."/>
            <person name="Klaenhammer T.R."/>
            <person name="Caufield P.W."/>
            <person name="Cui Y."/>
            <person name="Zhang H."/>
            <person name="O'Toole P.W."/>
        </authorList>
    </citation>
    <scope>NUCLEOTIDE SEQUENCE [LARGE SCALE GENOMIC DNA]</scope>
    <source>
        <strain evidence="9 10">DSM 5707</strain>
    </source>
</reference>
<dbReference type="Pfam" id="PF03734">
    <property type="entry name" value="YkuD"/>
    <property type="match status" value="1"/>
</dbReference>
<dbReference type="Gene3D" id="2.40.440.10">
    <property type="entry name" value="L,D-transpeptidase catalytic domain-like"/>
    <property type="match status" value="1"/>
</dbReference>
<dbReference type="PANTHER" id="PTHR30582">
    <property type="entry name" value="L,D-TRANSPEPTIDASE"/>
    <property type="match status" value="1"/>
</dbReference>
<dbReference type="InterPro" id="IPR005490">
    <property type="entry name" value="LD_TPept_cat_dom"/>
</dbReference>
<organism evidence="9 10">
    <name type="scientific">Lentilactobacillus parabuchneri DSM 5707 = NBRC 107865</name>
    <dbReference type="NCBI Taxonomy" id="1423784"/>
    <lineage>
        <taxon>Bacteria</taxon>
        <taxon>Bacillati</taxon>
        <taxon>Bacillota</taxon>
        <taxon>Bacilli</taxon>
        <taxon>Lactobacillales</taxon>
        <taxon>Lactobacillaceae</taxon>
        <taxon>Lentilactobacillus</taxon>
    </lineage>
</organism>
<evidence type="ECO:0000256" key="5">
    <source>
        <dbReference type="ARBA" id="ARBA00023316"/>
    </source>
</evidence>
<evidence type="ECO:0000256" key="2">
    <source>
        <dbReference type="ARBA" id="ARBA00022679"/>
    </source>
</evidence>
<evidence type="ECO:0000256" key="3">
    <source>
        <dbReference type="ARBA" id="ARBA00022960"/>
    </source>
</evidence>
<dbReference type="GO" id="GO:0071555">
    <property type="term" value="P:cell wall organization"/>
    <property type="evidence" value="ECO:0007669"/>
    <property type="project" value="UniProtKB-UniRule"/>
</dbReference>
<keyword evidence="2" id="KW-0808">Transferase</keyword>
<comment type="pathway">
    <text evidence="1 6">Cell wall biogenesis; peptidoglycan biosynthesis.</text>
</comment>
<dbReference type="GO" id="GO:0016740">
    <property type="term" value="F:transferase activity"/>
    <property type="evidence" value="ECO:0007669"/>
    <property type="project" value="UniProtKB-KW"/>
</dbReference>
<dbReference type="InterPro" id="IPR050979">
    <property type="entry name" value="LD-transpeptidase"/>
</dbReference>
<accession>A0A0R1YX54</accession>
<protein>
    <submittedName>
        <fullName evidence="9">ErfK YbiS YcfS YnhG family protein</fullName>
    </submittedName>
</protein>
<dbReference type="AlphaFoldDB" id="A0A0R1YX54"/>
<comment type="caution">
    <text evidence="9">The sequence shown here is derived from an EMBL/GenBank/DDBJ whole genome shotgun (WGS) entry which is preliminary data.</text>
</comment>